<accession>A0ABV1IW15</accession>
<protein>
    <submittedName>
        <fullName evidence="3">Selenium cofactor biosynthesis protein YqeC</fullName>
    </submittedName>
</protein>
<feature type="domain" description="XdhC Rossmann" evidence="2">
    <location>
        <begin position="226"/>
        <end position="368"/>
    </location>
</feature>
<feature type="domain" description="XdhC- CoxI" evidence="1">
    <location>
        <begin position="386"/>
        <end position="437"/>
    </location>
</feature>
<dbReference type="InterPro" id="IPR003777">
    <property type="entry name" value="XdhC_CoxI"/>
</dbReference>
<dbReference type="Pfam" id="PF13478">
    <property type="entry name" value="XdhC_C"/>
    <property type="match status" value="1"/>
</dbReference>
<dbReference type="Gene3D" id="3.40.50.720">
    <property type="entry name" value="NAD(P)-binding Rossmann-like Domain"/>
    <property type="match status" value="1"/>
</dbReference>
<evidence type="ECO:0000259" key="2">
    <source>
        <dbReference type="Pfam" id="PF13478"/>
    </source>
</evidence>
<dbReference type="Pfam" id="PF19842">
    <property type="entry name" value="YqeC"/>
    <property type="match status" value="1"/>
</dbReference>
<sequence length="472" mass="52549">MMIIAVVGSGGKTTRIHKLAKYYRSLGKKVFVTTTTHMKKEPETVIPTYAKDLLNPLNENGYCMAGTLTTTKGAPIQKIGTLPKDLYDQVVKEADITLIEADGSRGMPAKVPADYEPVIPENVDEIHIVIGMSALGKTAKEVVHRLCLADDDLEIKEDTTITPLHLQKLLKKGYLEPLREQHNDTKIKVYPGQADTLYQRVIARFLQEEKDVTQIKEDWFKIQPKLVIFGAGHVAIQLLQIAKFLDFYTIMIDDREEFADPEKLPQADEVYCRDFHNIEDILPEQDNVFYVVVTRGHANDRLCAETVLRRSYLYLGMIGSKGKVAKTFETMKEEGYSKEQISTIHAPIGLKIGARTPEEIAISIAAEMVEIKNQETESTMSKELFETKESGVLCIITKKSGSSPRGVGSMMLVTKDGIIGSIGGGNLEKTVMEEAMSIKEIIKKEYDLSNAKSATLGMICGGKNEILYVPVE</sequence>
<evidence type="ECO:0000259" key="1">
    <source>
        <dbReference type="Pfam" id="PF02625"/>
    </source>
</evidence>
<dbReference type="NCBIfam" id="TIGR03172">
    <property type="entry name" value="selenium cofactor biosynthesis protein YqeC"/>
    <property type="match status" value="1"/>
</dbReference>
<dbReference type="InterPro" id="IPR027051">
    <property type="entry name" value="XdhC_Rossmann_dom"/>
</dbReference>
<dbReference type="RefSeq" id="WP_329964151.1">
    <property type="nucleotide sequence ID" value="NZ_JBBNIN010000010.1"/>
</dbReference>
<dbReference type="EMBL" id="JBBNIN010000010">
    <property type="protein sequence ID" value="MEQ2711185.1"/>
    <property type="molecule type" value="Genomic_DNA"/>
</dbReference>
<comment type="caution">
    <text evidence="3">The sequence shown here is derived from an EMBL/GenBank/DDBJ whole genome shotgun (WGS) entry which is preliminary data.</text>
</comment>
<organism evidence="3 4">
    <name type="scientific">Anaerostipes amylophilus</name>
    <dbReference type="NCBI Taxonomy" id="2981779"/>
    <lineage>
        <taxon>Bacteria</taxon>
        <taxon>Bacillati</taxon>
        <taxon>Bacillota</taxon>
        <taxon>Clostridia</taxon>
        <taxon>Lachnospirales</taxon>
        <taxon>Lachnospiraceae</taxon>
        <taxon>Anaerostipes</taxon>
    </lineage>
</organism>
<dbReference type="Pfam" id="PF02625">
    <property type="entry name" value="XdhC_CoxI"/>
    <property type="match status" value="1"/>
</dbReference>
<name>A0ABV1IW15_9FIRM</name>
<dbReference type="PANTHER" id="PTHR30388:SF6">
    <property type="entry name" value="XANTHINE DEHYDROGENASE SUBUNIT A-RELATED"/>
    <property type="match status" value="1"/>
</dbReference>
<dbReference type="InterPro" id="IPR017587">
    <property type="entry name" value="YqeC"/>
</dbReference>
<dbReference type="PANTHER" id="PTHR30388">
    <property type="entry name" value="ALDEHYDE OXIDOREDUCTASE MOLYBDENUM COFACTOR ASSEMBLY PROTEIN"/>
    <property type="match status" value="1"/>
</dbReference>
<gene>
    <name evidence="3" type="primary">yqeC</name>
    <name evidence="3" type="ORF">AAAU51_08375</name>
</gene>
<proteinExistence type="predicted"/>
<evidence type="ECO:0000313" key="4">
    <source>
        <dbReference type="Proteomes" id="UP001482154"/>
    </source>
</evidence>
<reference evidence="3 4" key="1">
    <citation type="submission" date="2024-04" db="EMBL/GenBank/DDBJ databases">
        <title>Human intestinal bacterial collection.</title>
        <authorList>
            <person name="Pauvert C."/>
            <person name="Hitch T.C.A."/>
            <person name="Clavel T."/>
        </authorList>
    </citation>
    <scope>NUCLEOTIDE SEQUENCE [LARGE SCALE GENOMIC DNA]</scope>
    <source>
        <strain evidence="3 4">CLA-AA-H249</strain>
    </source>
</reference>
<dbReference type="InterPro" id="IPR052698">
    <property type="entry name" value="MoCofactor_Util/Proc"/>
</dbReference>
<dbReference type="Proteomes" id="UP001482154">
    <property type="component" value="Unassembled WGS sequence"/>
</dbReference>
<keyword evidence="4" id="KW-1185">Reference proteome</keyword>
<evidence type="ECO:0000313" key="3">
    <source>
        <dbReference type="EMBL" id="MEQ2711185.1"/>
    </source>
</evidence>